<comment type="cofactor">
    <cofactor evidence="2">
        <name>NAD(+)</name>
        <dbReference type="ChEBI" id="CHEBI:57540"/>
    </cofactor>
</comment>
<dbReference type="Pfam" id="PF24621">
    <property type="entry name" value="DHQS_C"/>
    <property type="match status" value="1"/>
</dbReference>
<dbReference type="Pfam" id="PF01761">
    <property type="entry name" value="DHQ_synthase"/>
    <property type="match status" value="1"/>
</dbReference>
<name>A0AAW1TJF2_9CHLO</name>
<dbReference type="EMBL" id="JALJOV010000014">
    <property type="protein sequence ID" value="KAK9868738.1"/>
    <property type="molecule type" value="Genomic_DNA"/>
</dbReference>
<evidence type="ECO:0000256" key="13">
    <source>
        <dbReference type="ARBA" id="ARBA00068623"/>
    </source>
</evidence>
<protein>
    <recommendedName>
        <fullName evidence="13">3-dehydroquinate synthase, chloroplastic</fullName>
        <ecNumber evidence="6">4.2.3.4</ecNumber>
    </recommendedName>
</protein>
<dbReference type="GO" id="GO:0008652">
    <property type="term" value="P:amino acid biosynthetic process"/>
    <property type="evidence" value="ECO:0007669"/>
    <property type="project" value="UniProtKB-KW"/>
</dbReference>
<accession>A0AAW1TJF2</accession>
<dbReference type="GO" id="GO:0009423">
    <property type="term" value="P:chorismate biosynthetic process"/>
    <property type="evidence" value="ECO:0007669"/>
    <property type="project" value="UniProtKB-ARBA"/>
</dbReference>
<evidence type="ECO:0000256" key="9">
    <source>
        <dbReference type="ARBA" id="ARBA00023027"/>
    </source>
</evidence>
<evidence type="ECO:0000256" key="8">
    <source>
        <dbReference type="ARBA" id="ARBA00022723"/>
    </source>
</evidence>
<keyword evidence="10" id="KW-0057">Aromatic amino acid biosynthesis</keyword>
<evidence type="ECO:0000313" key="16">
    <source>
        <dbReference type="EMBL" id="KAK9868738.1"/>
    </source>
</evidence>
<dbReference type="PANTHER" id="PTHR43622:SF7">
    <property type="entry name" value="3-DEHYDROQUINATE SYNTHASE, CHLOROPLASTIC"/>
    <property type="match status" value="1"/>
</dbReference>
<dbReference type="InterPro" id="IPR050071">
    <property type="entry name" value="Dehydroquinate_synthase"/>
</dbReference>
<evidence type="ECO:0000256" key="12">
    <source>
        <dbReference type="ARBA" id="ARBA00056090"/>
    </source>
</evidence>
<reference evidence="16 17" key="1">
    <citation type="journal article" date="2024" name="Nat. Commun.">
        <title>Phylogenomics reveals the evolutionary origins of lichenization in chlorophyte algae.</title>
        <authorList>
            <person name="Puginier C."/>
            <person name="Libourel C."/>
            <person name="Otte J."/>
            <person name="Skaloud P."/>
            <person name="Haon M."/>
            <person name="Grisel S."/>
            <person name="Petersen M."/>
            <person name="Berrin J.G."/>
            <person name="Delaux P.M."/>
            <person name="Dal Grande F."/>
            <person name="Keller J."/>
        </authorList>
    </citation>
    <scope>NUCLEOTIDE SEQUENCE [LARGE SCALE GENOMIC DNA]</scope>
    <source>
        <strain evidence="16 17">SAG 2523</strain>
    </source>
</reference>
<dbReference type="SUPFAM" id="SSF56796">
    <property type="entry name" value="Dehydroquinate synthase-like"/>
    <property type="match status" value="1"/>
</dbReference>
<comment type="caution">
    <text evidence="16">The sequence shown here is derived from an EMBL/GenBank/DDBJ whole genome shotgun (WGS) entry which is preliminary data.</text>
</comment>
<dbReference type="AlphaFoldDB" id="A0AAW1TJF2"/>
<dbReference type="Gene3D" id="1.20.1090.10">
    <property type="entry name" value="Dehydroquinate synthase-like - alpha domain"/>
    <property type="match status" value="1"/>
</dbReference>
<dbReference type="Proteomes" id="UP001485043">
    <property type="component" value="Unassembled WGS sequence"/>
</dbReference>
<evidence type="ECO:0000259" key="15">
    <source>
        <dbReference type="Pfam" id="PF24621"/>
    </source>
</evidence>
<evidence type="ECO:0000256" key="1">
    <source>
        <dbReference type="ARBA" id="ARBA00001393"/>
    </source>
</evidence>
<comment type="function">
    <text evidence="12">Catalyzes the second step in the shikimate pathway.</text>
</comment>
<organism evidence="16 17">
    <name type="scientific">Apatococcus fuscideae</name>
    <dbReference type="NCBI Taxonomy" id="2026836"/>
    <lineage>
        <taxon>Eukaryota</taxon>
        <taxon>Viridiplantae</taxon>
        <taxon>Chlorophyta</taxon>
        <taxon>core chlorophytes</taxon>
        <taxon>Trebouxiophyceae</taxon>
        <taxon>Chlorellales</taxon>
        <taxon>Chlorellaceae</taxon>
        <taxon>Apatococcus</taxon>
    </lineage>
</organism>
<evidence type="ECO:0000256" key="4">
    <source>
        <dbReference type="ARBA" id="ARBA00004661"/>
    </source>
</evidence>
<sequence>MFAAELSSSLNCCATPERAVPNVACFSGRTSPHTPHTCIFSRASRSHKYCSRRIQKIQARAVAAEAPAVPKPGTLPPRVVNVSLGDRSYPIYIGEALLNNSEIIAQHVRGSQILVVTNETIAPLYLDSFVKGLQSQGAFHIETVILPDGEEHKSLQVLQQVWDKALESRLDRKATFVALGGGVVGDMTGFAAAAYQRGAFFIQVPTTVMAMVDSSVGGKTGVNHPLGKNMIGAFYQPQCVLADMETLKSLPDRELASGISEIVKYGLIYDPELFQWLEDNVDKLLARDSKAMMHAIDRSCAIKAGIVALDEREGGVRATLNLGHTFGHAIEAAQGYGVWLHGEAVAAGMVMAADMSFRLGWIEPEICKRTVDLLKRAKQPVTPPKGMTTEQFKTFMSVDKKVQDGKLRLVLLKGPLGSSVVTGNFDSKILDDTIAAFVAHEDLLVEGR</sequence>
<dbReference type="GO" id="GO:0003856">
    <property type="term" value="F:3-dehydroquinate synthase activity"/>
    <property type="evidence" value="ECO:0007669"/>
    <property type="project" value="UniProtKB-EC"/>
</dbReference>
<dbReference type="InterPro" id="IPR030960">
    <property type="entry name" value="DHQS/DOIS_N"/>
</dbReference>
<comment type="catalytic activity">
    <reaction evidence="1">
        <text>7-phospho-2-dehydro-3-deoxy-D-arabino-heptonate = 3-dehydroquinate + phosphate</text>
        <dbReference type="Rhea" id="RHEA:21968"/>
        <dbReference type="ChEBI" id="CHEBI:32364"/>
        <dbReference type="ChEBI" id="CHEBI:43474"/>
        <dbReference type="ChEBI" id="CHEBI:58394"/>
        <dbReference type="EC" id="4.2.3.4"/>
    </reaction>
</comment>
<evidence type="ECO:0000256" key="2">
    <source>
        <dbReference type="ARBA" id="ARBA00001911"/>
    </source>
</evidence>
<dbReference type="InterPro" id="IPR056179">
    <property type="entry name" value="DHQS_C"/>
</dbReference>
<evidence type="ECO:0000256" key="6">
    <source>
        <dbReference type="ARBA" id="ARBA00013031"/>
    </source>
</evidence>
<keyword evidence="17" id="KW-1185">Reference proteome</keyword>
<dbReference type="GO" id="GO:0046872">
    <property type="term" value="F:metal ion binding"/>
    <property type="evidence" value="ECO:0007669"/>
    <property type="project" value="UniProtKB-KW"/>
</dbReference>
<keyword evidence="8" id="KW-0479">Metal-binding</keyword>
<dbReference type="InterPro" id="IPR016037">
    <property type="entry name" value="DHQ_synth_AroB"/>
</dbReference>
<feature type="domain" description="3-dehydroquinate synthase N-terminal" evidence="14">
    <location>
        <begin position="144"/>
        <end position="256"/>
    </location>
</feature>
<keyword evidence="9" id="KW-0520">NAD</keyword>
<dbReference type="Gene3D" id="3.40.50.1970">
    <property type="match status" value="1"/>
</dbReference>
<evidence type="ECO:0000256" key="5">
    <source>
        <dbReference type="ARBA" id="ARBA00005412"/>
    </source>
</evidence>
<dbReference type="GO" id="GO:0009507">
    <property type="term" value="C:chloroplast"/>
    <property type="evidence" value="ECO:0007669"/>
    <property type="project" value="UniProtKB-SubCell"/>
</dbReference>
<keyword evidence="7" id="KW-0028">Amino-acid biosynthesis</keyword>
<comment type="similarity">
    <text evidence="5">Belongs to the sugar phosphate cyclases superfamily. Dehydroquinate synthase family.</text>
</comment>
<evidence type="ECO:0000256" key="7">
    <source>
        <dbReference type="ARBA" id="ARBA00022605"/>
    </source>
</evidence>
<dbReference type="NCBIfam" id="TIGR01357">
    <property type="entry name" value="aroB"/>
    <property type="match status" value="1"/>
</dbReference>
<dbReference type="GO" id="GO:0009073">
    <property type="term" value="P:aromatic amino acid family biosynthetic process"/>
    <property type="evidence" value="ECO:0007669"/>
    <property type="project" value="UniProtKB-KW"/>
</dbReference>
<comment type="subcellular location">
    <subcellularLocation>
        <location evidence="3">Plastid</location>
        <location evidence="3">Chloroplast</location>
    </subcellularLocation>
</comment>
<evidence type="ECO:0000259" key="14">
    <source>
        <dbReference type="Pfam" id="PF01761"/>
    </source>
</evidence>
<evidence type="ECO:0000256" key="3">
    <source>
        <dbReference type="ARBA" id="ARBA00004229"/>
    </source>
</evidence>
<dbReference type="PANTHER" id="PTHR43622">
    <property type="entry name" value="3-DEHYDROQUINATE SYNTHASE"/>
    <property type="match status" value="1"/>
</dbReference>
<evidence type="ECO:0000256" key="10">
    <source>
        <dbReference type="ARBA" id="ARBA00023141"/>
    </source>
</evidence>
<keyword evidence="11" id="KW-0456">Lyase</keyword>
<dbReference type="FunFam" id="3.40.50.1970:FF:000001">
    <property type="entry name" value="3-dehydroquinate synthase"/>
    <property type="match status" value="1"/>
</dbReference>
<gene>
    <name evidence="16" type="ORF">WJX84_011444</name>
</gene>
<evidence type="ECO:0000256" key="11">
    <source>
        <dbReference type="ARBA" id="ARBA00023239"/>
    </source>
</evidence>
<comment type="pathway">
    <text evidence="4">Metabolic intermediate biosynthesis; chorismate biosynthesis; chorismate from D-erythrose 4-phosphate and phosphoenolpyruvate: step 2/7.</text>
</comment>
<evidence type="ECO:0000313" key="17">
    <source>
        <dbReference type="Proteomes" id="UP001485043"/>
    </source>
</evidence>
<dbReference type="CDD" id="cd08195">
    <property type="entry name" value="DHQS"/>
    <property type="match status" value="1"/>
</dbReference>
<dbReference type="HAMAP" id="MF_00110">
    <property type="entry name" value="DHQ_synthase"/>
    <property type="match status" value="1"/>
</dbReference>
<dbReference type="EC" id="4.2.3.4" evidence="6"/>
<proteinExistence type="inferred from homology"/>
<dbReference type="FunFam" id="1.20.1090.10:FF:000002">
    <property type="entry name" value="3-dehydroquinate synthase"/>
    <property type="match status" value="1"/>
</dbReference>
<feature type="domain" description="3-dehydroquinate synthase C-terminal" evidence="15">
    <location>
        <begin position="258"/>
        <end position="402"/>
    </location>
</feature>